<proteinExistence type="predicted"/>
<keyword evidence="2" id="KW-1185">Reference proteome</keyword>
<gene>
    <name evidence="1" type="ORF">ACAOBT_LOCUS20491</name>
</gene>
<dbReference type="EMBL" id="CAKOFQ010007125">
    <property type="protein sequence ID" value="CAH1991821.1"/>
    <property type="molecule type" value="Genomic_DNA"/>
</dbReference>
<sequence>MFAHYYILFIIFSGNLGDGFFEQVTFTEELGSENKVTPDSHIIFYLSIHIPFLCTYRLTIDLSIMFKCVHISKFHLVKPNMTMMEIFDMNKVLCLLVIARSFHTIFGNLEKKIHGPGTKSSDK</sequence>
<protein>
    <submittedName>
        <fullName evidence="1">Uncharacterized protein</fullName>
    </submittedName>
</protein>
<evidence type="ECO:0000313" key="2">
    <source>
        <dbReference type="Proteomes" id="UP001152888"/>
    </source>
</evidence>
<accession>A0A9P0LIC1</accession>
<dbReference type="AlphaFoldDB" id="A0A9P0LIC1"/>
<comment type="caution">
    <text evidence="1">The sequence shown here is derived from an EMBL/GenBank/DDBJ whole genome shotgun (WGS) entry which is preliminary data.</text>
</comment>
<evidence type="ECO:0000313" key="1">
    <source>
        <dbReference type="EMBL" id="CAH1991821.1"/>
    </source>
</evidence>
<organism evidence="1 2">
    <name type="scientific">Acanthoscelides obtectus</name>
    <name type="common">Bean weevil</name>
    <name type="synonym">Bruchus obtectus</name>
    <dbReference type="NCBI Taxonomy" id="200917"/>
    <lineage>
        <taxon>Eukaryota</taxon>
        <taxon>Metazoa</taxon>
        <taxon>Ecdysozoa</taxon>
        <taxon>Arthropoda</taxon>
        <taxon>Hexapoda</taxon>
        <taxon>Insecta</taxon>
        <taxon>Pterygota</taxon>
        <taxon>Neoptera</taxon>
        <taxon>Endopterygota</taxon>
        <taxon>Coleoptera</taxon>
        <taxon>Polyphaga</taxon>
        <taxon>Cucujiformia</taxon>
        <taxon>Chrysomeloidea</taxon>
        <taxon>Chrysomelidae</taxon>
        <taxon>Bruchinae</taxon>
        <taxon>Bruchini</taxon>
        <taxon>Acanthoscelides</taxon>
    </lineage>
</organism>
<reference evidence="1" key="1">
    <citation type="submission" date="2022-03" db="EMBL/GenBank/DDBJ databases">
        <authorList>
            <person name="Sayadi A."/>
        </authorList>
    </citation>
    <scope>NUCLEOTIDE SEQUENCE</scope>
</reference>
<name>A0A9P0LIC1_ACAOB</name>
<dbReference type="OrthoDB" id="6672302at2759"/>
<dbReference type="Proteomes" id="UP001152888">
    <property type="component" value="Unassembled WGS sequence"/>
</dbReference>